<organism evidence="4 5">
    <name type="scientific">Pseudogymnoascus verrucosus</name>
    <dbReference type="NCBI Taxonomy" id="342668"/>
    <lineage>
        <taxon>Eukaryota</taxon>
        <taxon>Fungi</taxon>
        <taxon>Dikarya</taxon>
        <taxon>Ascomycota</taxon>
        <taxon>Pezizomycotina</taxon>
        <taxon>Leotiomycetes</taxon>
        <taxon>Thelebolales</taxon>
        <taxon>Thelebolaceae</taxon>
        <taxon>Pseudogymnoascus</taxon>
    </lineage>
</organism>
<evidence type="ECO:0000256" key="1">
    <source>
        <dbReference type="ARBA" id="ARBA00004123"/>
    </source>
</evidence>
<feature type="domain" description="Zn(2)-C6 fungal-type" evidence="3">
    <location>
        <begin position="7"/>
        <end position="37"/>
    </location>
</feature>
<reference evidence="5" key="2">
    <citation type="journal article" date="2018" name="Nat. Commun.">
        <title>Extreme sensitivity to ultraviolet light in the fungal pathogen causing white-nose syndrome of bats.</title>
        <authorList>
            <person name="Palmer J.M."/>
            <person name="Drees K.P."/>
            <person name="Foster J.T."/>
            <person name="Lindner D.L."/>
        </authorList>
    </citation>
    <scope>NUCLEOTIDE SEQUENCE [LARGE SCALE GENOMIC DNA]</scope>
    <source>
        <strain evidence="5">UAMH 10579</strain>
    </source>
</reference>
<dbReference type="AlphaFoldDB" id="A0A1B8GLA8"/>
<dbReference type="Pfam" id="PF11951">
    <property type="entry name" value="Fungal_trans_2"/>
    <property type="match status" value="1"/>
</dbReference>
<dbReference type="Proteomes" id="UP000091956">
    <property type="component" value="Unassembled WGS sequence"/>
</dbReference>
<evidence type="ECO:0000313" key="4">
    <source>
        <dbReference type="EMBL" id="OBT96568.2"/>
    </source>
</evidence>
<dbReference type="GeneID" id="28838708"/>
<evidence type="ECO:0000259" key="3">
    <source>
        <dbReference type="PROSITE" id="PS00463"/>
    </source>
</evidence>
<name>A0A1B8GLA8_9PEZI</name>
<evidence type="ECO:0000256" key="2">
    <source>
        <dbReference type="ARBA" id="ARBA00023242"/>
    </source>
</evidence>
<dbReference type="InterPro" id="IPR036864">
    <property type="entry name" value="Zn2-C6_fun-type_DNA-bd_sf"/>
</dbReference>
<dbReference type="GO" id="GO:0000976">
    <property type="term" value="F:transcription cis-regulatory region binding"/>
    <property type="evidence" value="ECO:0007669"/>
    <property type="project" value="TreeGrafter"/>
</dbReference>
<dbReference type="GO" id="GO:0045944">
    <property type="term" value="P:positive regulation of transcription by RNA polymerase II"/>
    <property type="evidence" value="ECO:0007669"/>
    <property type="project" value="TreeGrafter"/>
</dbReference>
<dbReference type="SUPFAM" id="SSF57701">
    <property type="entry name" value="Zn2/Cys6 DNA-binding domain"/>
    <property type="match status" value="1"/>
</dbReference>
<dbReference type="PANTHER" id="PTHR37534:SF2">
    <property type="entry name" value="N-ACETYLTRANSFERASE DOMAIN-CONTAINING PROTEIN"/>
    <property type="match status" value="1"/>
</dbReference>
<accession>A0A1B8GLA8</accession>
<dbReference type="CDD" id="cd00067">
    <property type="entry name" value="GAL4"/>
    <property type="match status" value="1"/>
</dbReference>
<dbReference type="PROSITE" id="PS00463">
    <property type="entry name" value="ZN2_CY6_FUNGAL_1"/>
    <property type="match status" value="1"/>
</dbReference>
<dbReference type="GO" id="GO:0005634">
    <property type="term" value="C:nucleus"/>
    <property type="evidence" value="ECO:0007669"/>
    <property type="project" value="UniProtKB-SubCell"/>
</dbReference>
<protein>
    <recommendedName>
        <fullName evidence="3">Zn(2)-C6 fungal-type domain-containing protein</fullName>
    </recommendedName>
</protein>
<comment type="subcellular location">
    <subcellularLocation>
        <location evidence="1">Nucleus</location>
    </subcellularLocation>
</comment>
<keyword evidence="5" id="KW-1185">Reference proteome</keyword>
<dbReference type="GO" id="GO:0008270">
    <property type="term" value="F:zinc ion binding"/>
    <property type="evidence" value="ECO:0007669"/>
    <property type="project" value="InterPro"/>
</dbReference>
<sequence>MSEIEDPCEICRDRHQKCTTDDNDSTCKLCRRLNAPCVRNKDKLKFRHGSTARYDAAFKTDQPWFTQSSNTKLQFVDERPELENYYAQEDIPTEASVTIKEYDRTTRTTSTSNSIPREIHNTIRNTSSVDQAFSRPFAFSPLETTMSIQASRSDTTNDDIDALDPYQSQDFTKFQSLQAPTFVYESPRNETTLLQRTTSLPPISLPSLPPLRPNSTLNIAKSQRLADSAAAAVPSASSGLLKPEIWKKTFFWPNDWTTTQCACLMRHFVDFIAPWFDVCDPSRHFALDVPQRARRCPPLLNAIFTASARHLAQAPRFKNQAGVVEYQGIPLYNLTSETAIQYHNAVLAYLIELSKDAEHVRDKDLLAAAVILQYYEEHQTSVTSEESETFLRTFQIFMNGQVDAVSSPSRKTFSQETQTSTPFHIESAINGYTVDVTPLQHASFRVALRQEITSAFMKQRPIRLHTDAWSWPRSFAEADDTVWANRLIVFCADVLQFCFGGDISSSNGKVQRWNELKDFEDSWESHKPLSFSSIHYKEPNHHNGEIFPQIWYLADTHVSGLLYLDLARILLIAYDPTVPRLGPGVAAALRGISAKIREIVLRICGVALSNNPSESSLLIAQMAIAVCGEHVTDRDQQIGMLDLLHKLEVEYARPTGAIVRDLERAWSCDS</sequence>
<dbReference type="PANTHER" id="PTHR37534">
    <property type="entry name" value="TRANSCRIPTIONAL ACTIVATOR PROTEIN UGA3"/>
    <property type="match status" value="1"/>
</dbReference>
<keyword evidence="2" id="KW-0539">Nucleus</keyword>
<dbReference type="GO" id="GO:0000981">
    <property type="term" value="F:DNA-binding transcription factor activity, RNA polymerase II-specific"/>
    <property type="evidence" value="ECO:0007669"/>
    <property type="project" value="InterPro"/>
</dbReference>
<dbReference type="RefSeq" id="XP_059319699.1">
    <property type="nucleotide sequence ID" value="XM_059463692.1"/>
</dbReference>
<dbReference type="EMBL" id="KV460227">
    <property type="protein sequence ID" value="OBT96568.2"/>
    <property type="molecule type" value="Genomic_DNA"/>
</dbReference>
<dbReference type="STRING" id="342668.A0A1B8GLA8"/>
<gene>
    <name evidence="4" type="ORF">VE01_05322</name>
</gene>
<dbReference type="InterPro" id="IPR021858">
    <property type="entry name" value="Fun_TF"/>
</dbReference>
<reference evidence="4 5" key="1">
    <citation type="submission" date="2016-03" db="EMBL/GenBank/DDBJ databases">
        <title>Comparative genomics of Pseudogymnoascus destructans, the fungus causing white-nose syndrome of bats.</title>
        <authorList>
            <person name="Palmer J.M."/>
            <person name="Drees K.P."/>
            <person name="Foster J.T."/>
            <person name="Lindner D.L."/>
        </authorList>
    </citation>
    <scope>NUCLEOTIDE SEQUENCE [LARGE SCALE GENOMIC DNA]</scope>
    <source>
        <strain evidence="4 5">UAMH 10579</strain>
    </source>
</reference>
<proteinExistence type="predicted"/>
<evidence type="ECO:0000313" key="5">
    <source>
        <dbReference type="Proteomes" id="UP000091956"/>
    </source>
</evidence>
<dbReference type="InterPro" id="IPR001138">
    <property type="entry name" value="Zn2Cys6_DnaBD"/>
</dbReference>